<protein>
    <submittedName>
        <fullName evidence="1">Uncharacterized protein</fullName>
    </submittedName>
</protein>
<organism evidence="1 2">
    <name type="scientific">Pyrenophora teres f. teres</name>
    <dbReference type="NCBI Taxonomy" id="97479"/>
    <lineage>
        <taxon>Eukaryota</taxon>
        <taxon>Fungi</taxon>
        <taxon>Dikarya</taxon>
        <taxon>Ascomycota</taxon>
        <taxon>Pezizomycotina</taxon>
        <taxon>Dothideomycetes</taxon>
        <taxon>Pleosporomycetidae</taxon>
        <taxon>Pleosporales</taxon>
        <taxon>Pleosporineae</taxon>
        <taxon>Pleosporaceae</taxon>
        <taxon>Pyrenophora</taxon>
    </lineage>
</organism>
<evidence type="ECO:0000313" key="2">
    <source>
        <dbReference type="Proteomes" id="UP000472372"/>
    </source>
</evidence>
<evidence type="ECO:0000313" key="1">
    <source>
        <dbReference type="EMBL" id="CAE7175577.1"/>
    </source>
</evidence>
<reference evidence="1" key="1">
    <citation type="submission" date="2021-02" db="EMBL/GenBank/DDBJ databases">
        <authorList>
            <person name="Syme A R."/>
            <person name="Syme A R."/>
            <person name="Moolhuijzen P."/>
        </authorList>
    </citation>
    <scope>NUCLEOTIDE SEQUENCE</scope>
    <source>
        <strain evidence="1">W1-1</strain>
    </source>
</reference>
<accession>A0A6S6W2R3</accession>
<gene>
    <name evidence="1" type="ORF">PTTW11_05834</name>
</gene>
<dbReference type="AlphaFoldDB" id="A0A6S6W2R3"/>
<proteinExistence type="predicted"/>
<dbReference type="Proteomes" id="UP000472372">
    <property type="component" value="Chromosome 5"/>
</dbReference>
<sequence length="96" mass="10935">MTRLRVPASPKATETKYDVRATSKMNNTEVQEGGAIFYTNVEEYINEKDVDDIDDYYINSGDEEEEVPRGSQSKEIKYQCPPETKPFDVEHLGVAL</sequence>
<dbReference type="EMBL" id="HG992981">
    <property type="protein sequence ID" value="CAE7175577.1"/>
    <property type="molecule type" value="Genomic_DNA"/>
</dbReference>
<name>A0A6S6W2R3_9PLEO</name>